<dbReference type="AlphaFoldDB" id="A0A9P3UPX5"/>
<organism evidence="2 3">
    <name type="scientific">Lyophyllum shimeji</name>
    <name type="common">Hon-shimeji</name>
    <name type="synonym">Tricholoma shimeji</name>
    <dbReference type="NCBI Taxonomy" id="47721"/>
    <lineage>
        <taxon>Eukaryota</taxon>
        <taxon>Fungi</taxon>
        <taxon>Dikarya</taxon>
        <taxon>Basidiomycota</taxon>
        <taxon>Agaricomycotina</taxon>
        <taxon>Agaricomycetes</taxon>
        <taxon>Agaricomycetidae</taxon>
        <taxon>Agaricales</taxon>
        <taxon>Tricholomatineae</taxon>
        <taxon>Lyophyllaceae</taxon>
        <taxon>Lyophyllum</taxon>
    </lineage>
</organism>
<keyword evidence="3" id="KW-1185">Reference proteome</keyword>
<evidence type="ECO:0000313" key="3">
    <source>
        <dbReference type="Proteomes" id="UP001063166"/>
    </source>
</evidence>
<evidence type="ECO:0000313" key="2">
    <source>
        <dbReference type="EMBL" id="GLB39535.1"/>
    </source>
</evidence>
<protein>
    <submittedName>
        <fullName evidence="2">Uncharacterized protein</fullName>
    </submittedName>
</protein>
<reference evidence="2" key="1">
    <citation type="submission" date="2022-07" db="EMBL/GenBank/DDBJ databases">
        <title>The genome of Lyophyllum shimeji provides insight into the initial evolution of ectomycorrhizal fungal genome.</title>
        <authorList>
            <person name="Kobayashi Y."/>
            <person name="Shibata T."/>
            <person name="Hirakawa H."/>
            <person name="Shigenobu S."/>
            <person name="Nishiyama T."/>
            <person name="Yamada A."/>
            <person name="Hasebe M."/>
            <person name="Kawaguchi M."/>
        </authorList>
    </citation>
    <scope>NUCLEOTIDE SEQUENCE</scope>
    <source>
        <strain evidence="2">AT787</strain>
    </source>
</reference>
<gene>
    <name evidence="2" type="ORF">LshimejAT787_0700450</name>
</gene>
<feature type="region of interest" description="Disordered" evidence="1">
    <location>
        <begin position="1"/>
        <end position="68"/>
    </location>
</feature>
<sequence length="128" mass="14179">MSHPYSGPASHIHANESLPFSPTKRNFGPYGHMRSVVPMGSLASLPAASPRPTEDEGREEPEENTERRVTLWGSEYDLSDTSAGSRISWSAKAAAWGHACNNRIGKAFRIVKRHIVGVRVPRRRPPHN</sequence>
<accession>A0A9P3UPX5</accession>
<dbReference type="EMBL" id="BRPK01000007">
    <property type="protein sequence ID" value="GLB39535.1"/>
    <property type="molecule type" value="Genomic_DNA"/>
</dbReference>
<dbReference type="OrthoDB" id="3048003at2759"/>
<proteinExistence type="predicted"/>
<name>A0A9P3UPX5_LYOSH</name>
<evidence type="ECO:0000256" key="1">
    <source>
        <dbReference type="SAM" id="MobiDB-lite"/>
    </source>
</evidence>
<dbReference type="Proteomes" id="UP001063166">
    <property type="component" value="Unassembled WGS sequence"/>
</dbReference>
<comment type="caution">
    <text evidence="2">The sequence shown here is derived from an EMBL/GenBank/DDBJ whole genome shotgun (WGS) entry which is preliminary data.</text>
</comment>